<evidence type="ECO:0000256" key="1">
    <source>
        <dbReference type="SAM" id="MobiDB-lite"/>
    </source>
</evidence>
<name>A0A3G1B491_9ARCH</name>
<evidence type="ECO:0000313" key="3">
    <source>
        <dbReference type="Proteomes" id="UP000266745"/>
    </source>
</evidence>
<feature type="compositionally biased region" description="Pro residues" evidence="1">
    <location>
        <begin position="81"/>
        <end position="102"/>
    </location>
</feature>
<feature type="compositionally biased region" description="Pro residues" evidence="1">
    <location>
        <begin position="36"/>
        <end position="61"/>
    </location>
</feature>
<evidence type="ECO:0008006" key="4">
    <source>
        <dbReference type="Google" id="ProtNLM"/>
    </source>
</evidence>
<dbReference type="KEGG" id="tah:SU86_003295"/>
<dbReference type="AlphaFoldDB" id="A0A3G1B491"/>
<dbReference type="RefSeq" id="WP_048188309.1">
    <property type="nucleotide sequence ID" value="NZ_CP011097.1"/>
</dbReference>
<protein>
    <recommendedName>
        <fullName evidence="4">Trans-sialidase</fullName>
    </recommendedName>
</protein>
<feature type="region of interest" description="Disordered" evidence="1">
    <location>
        <begin position="199"/>
        <end position="226"/>
    </location>
</feature>
<accession>A0A3G1B491</accession>
<dbReference type="EMBL" id="CP011097">
    <property type="protein sequence ID" value="AJZ75558.1"/>
    <property type="molecule type" value="Genomic_DNA"/>
</dbReference>
<organism evidence="2 3">
    <name type="scientific">Candidatus Nitrosotenuis cloacae</name>
    <dbReference type="NCBI Taxonomy" id="1603555"/>
    <lineage>
        <taxon>Archaea</taxon>
        <taxon>Nitrososphaerota</taxon>
        <taxon>Candidatus Nitrosotenuis</taxon>
    </lineage>
</organism>
<feature type="region of interest" description="Disordered" evidence="1">
    <location>
        <begin position="25"/>
        <end position="110"/>
    </location>
</feature>
<dbReference type="STRING" id="1603555.SU86_003295"/>
<dbReference type="OrthoDB" id="12259at2157"/>
<reference evidence="2 3" key="1">
    <citation type="journal article" date="2016" name="Sci. Rep.">
        <title>A novel ammonia-oxidizing archaeon from wastewater treatment plant: Its enrichment, physiological and genomic characteristics.</title>
        <authorList>
            <person name="Li Y."/>
            <person name="Ding K."/>
            <person name="Wen X."/>
            <person name="Zhang B."/>
            <person name="Shen B."/>
            <person name="Yang Y."/>
        </authorList>
    </citation>
    <scope>NUCLEOTIDE SEQUENCE [LARGE SCALE GENOMIC DNA]</scope>
    <source>
        <strain evidence="2 3">SAT1</strain>
    </source>
</reference>
<evidence type="ECO:0000313" key="2">
    <source>
        <dbReference type="EMBL" id="AJZ75558.1"/>
    </source>
</evidence>
<keyword evidence="3" id="KW-1185">Reference proteome</keyword>
<feature type="compositionally biased region" description="Low complexity" evidence="1">
    <location>
        <begin position="62"/>
        <end position="80"/>
    </location>
</feature>
<dbReference type="GeneID" id="24875415"/>
<sequence>MSSAKSTKKDLEAKIAELEEKLAKLATQIESAPQTTTPPAPKPAPQVQTPPPAPKPAPAPAPAAAKGTLPAGYKPQTQTPPQTPPPAPKPAPQTTAPPPKPQEPAAEIVPVYDQWKSAPMTDFHSYRAKVTGYSPAPNRYFASKHVKQASVPTSDWSLQKAKVTGYTQPSNKYFATREKLAYHPRTKYFAGYGIASTATGSAQTTTAPPPPAKKLNPSRGSLPKGF</sequence>
<dbReference type="PRINTS" id="PR01217">
    <property type="entry name" value="PRICHEXTENSN"/>
</dbReference>
<dbReference type="Proteomes" id="UP000266745">
    <property type="component" value="Chromosome"/>
</dbReference>
<gene>
    <name evidence="2" type="ORF">SU86_003295</name>
</gene>
<proteinExistence type="predicted"/>